<feature type="transmembrane region" description="Helical" evidence="1">
    <location>
        <begin position="36"/>
        <end position="56"/>
    </location>
</feature>
<accession>A0ABW8SXQ4</accession>
<comment type="caution">
    <text evidence="3">The sequence shown here is derived from an EMBL/GenBank/DDBJ whole genome shotgun (WGS) entry which is preliminary data.</text>
</comment>
<evidence type="ECO:0000256" key="1">
    <source>
        <dbReference type="SAM" id="Phobius"/>
    </source>
</evidence>
<name>A0ABW8SXQ4_9BACT</name>
<evidence type="ECO:0000256" key="2">
    <source>
        <dbReference type="SAM" id="SignalP"/>
    </source>
</evidence>
<proteinExistence type="predicted"/>
<keyword evidence="1" id="KW-1133">Transmembrane helix</keyword>
<protein>
    <submittedName>
        <fullName evidence="3">CcmD family protein</fullName>
    </submittedName>
</protein>
<evidence type="ECO:0000313" key="4">
    <source>
        <dbReference type="Proteomes" id="UP001623559"/>
    </source>
</evidence>
<feature type="signal peptide" evidence="2">
    <location>
        <begin position="1"/>
        <end position="20"/>
    </location>
</feature>
<keyword evidence="2" id="KW-0732">Signal</keyword>
<sequence length="68" mass="7515">MKAVLILFFSIISFVASAQASDIEMADQFRADGKIYVVIAVVSVVLIGLFAYLFRLESKVSALEKRSK</sequence>
<reference evidence="3 4" key="1">
    <citation type="submission" date="2024-07" db="EMBL/GenBank/DDBJ databases">
        <authorList>
            <person name="Pitt A."/>
            <person name="Hahn M.W."/>
        </authorList>
    </citation>
    <scope>NUCLEOTIDE SEQUENCE [LARGE SCALE GENOMIC DNA]</scope>
    <source>
        <strain evidence="3 4">2-AUSEE-184A6</strain>
    </source>
</reference>
<dbReference type="RefSeq" id="WP_406778702.1">
    <property type="nucleotide sequence ID" value="NZ_JBEWZG010000003.1"/>
</dbReference>
<keyword evidence="1" id="KW-0812">Transmembrane</keyword>
<gene>
    <name evidence="3" type="ORF">V7S74_10435</name>
</gene>
<dbReference type="EMBL" id="JBEWZG010000003">
    <property type="protein sequence ID" value="MFL0207164.1"/>
    <property type="molecule type" value="Genomic_DNA"/>
</dbReference>
<dbReference type="Pfam" id="PF20077">
    <property type="entry name" value="CcmD_alt"/>
    <property type="match status" value="1"/>
</dbReference>
<evidence type="ECO:0000313" key="3">
    <source>
        <dbReference type="EMBL" id="MFL0207164.1"/>
    </source>
</evidence>
<organism evidence="3 4">
    <name type="scientific">Aquirufa novilacunae</name>
    <dbReference type="NCBI Taxonomy" id="3139305"/>
    <lineage>
        <taxon>Bacteria</taxon>
        <taxon>Pseudomonadati</taxon>
        <taxon>Bacteroidota</taxon>
        <taxon>Cytophagia</taxon>
        <taxon>Cytophagales</taxon>
        <taxon>Flectobacillaceae</taxon>
        <taxon>Aquirufa</taxon>
    </lineage>
</organism>
<dbReference type="Proteomes" id="UP001623559">
    <property type="component" value="Unassembled WGS sequence"/>
</dbReference>
<keyword evidence="1" id="KW-0472">Membrane</keyword>
<feature type="chain" id="PRO_5047110525" evidence="2">
    <location>
        <begin position="21"/>
        <end position="68"/>
    </location>
</feature>